<evidence type="ECO:0000256" key="1">
    <source>
        <dbReference type="SAM" id="MobiDB-lite"/>
    </source>
</evidence>
<dbReference type="InterPro" id="IPR051207">
    <property type="entry name" value="ComplexI_NDUFA9_subunit"/>
</dbReference>
<dbReference type="Proteomes" id="UP001596432">
    <property type="component" value="Unassembled WGS sequence"/>
</dbReference>
<feature type="region of interest" description="Disordered" evidence="1">
    <location>
        <begin position="23"/>
        <end position="46"/>
    </location>
</feature>
<dbReference type="InterPro" id="IPR036291">
    <property type="entry name" value="NAD(P)-bd_dom_sf"/>
</dbReference>
<dbReference type="PANTHER" id="PTHR12126:SF11">
    <property type="entry name" value="NADH DEHYDROGENASE [UBIQUINONE] 1 ALPHA SUBCOMPLEX SUBUNIT 9, MITOCHONDRIAL"/>
    <property type="match status" value="1"/>
</dbReference>
<gene>
    <name evidence="3" type="ORF">ACFQMA_04870</name>
</gene>
<feature type="domain" description="NAD(P)-binding" evidence="2">
    <location>
        <begin position="8"/>
        <end position="187"/>
    </location>
</feature>
<dbReference type="Gene3D" id="3.40.50.720">
    <property type="entry name" value="NAD(P)-binding Rossmann-like Domain"/>
    <property type="match status" value="1"/>
</dbReference>
<reference evidence="3 4" key="1">
    <citation type="journal article" date="2019" name="Int. J. Syst. Evol. Microbiol.">
        <title>The Global Catalogue of Microorganisms (GCM) 10K type strain sequencing project: providing services to taxonomists for standard genome sequencing and annotation.</title>
        <authorList>
            <consortium name="The Broad Institute Genomics Platform"/>
            <consortium name="The Broad Institute Genome Sequencing Center for Infectious Disease"/>
            <person name="Wu L."/>
            <person name="Ma J."/>
        </authorList>
    </citation>
    <scope>NUCLEOTIDE SEQUENCE [LARGE SCALE GENOMIC DNA]</scope>
    <source>
        <strain evidence="3 4">XZYJT29</strain>
    </source>
</reference>
<evidence type="ECO:0000313" key="3">
    <source>
        <dbReference type="EMBL" id="MFC7139170.1"/>
    </source>
</evidence>
<accession>A0ABD5XVU9</accession>
<dbReference type="PANTHER" id="PTHR12126">
    <property type="entry name" value="NADH-UBIQUINONE OXIDOREDUCTASE 39 KDA SUBUNIT-RELATED"/>
    <property type="match status" value="1"/>
</dbReference>
<comment type="caution">
    <text evidence="3">The sequence shown here is derived from an EMBL/GenBank/DDBJ whole genome shotgun (WGS) entry which is preliminary data.</text>
</comment>
<dbReference type="InterPro" id="IPR016040">
    <property type="entry name" value="NAD(P)-bd_dom"/>
</dbReference>
<protein>
    <submittedName>
        <fullName evidence="3">SDR family oxidoreductase</fullName>
    </submittedName>
</protein>
<dbReference type="SUPFAM" id="SSF51735">
    <property type="entry name" value="NAD(P)-binding Rossmann-fold domains"/>
    <property type="match status" value="1"/>
</dbReference>
<dbReference type="Pfam" id="PF13460">
    <property type="entry name" value="NAD_binding_10"/>
    <property type="match status" value="1"/>
</dbReference>
<dbReference type="GeneID" id="78819421"/>
<proteinExistence type="predicted"/>
<dbReference type="AlphaFoldDB" id="A0ABD5XVU9"/>
<dbReference type="EMBL" id="JBHTAS010000001">
    <property type="protein sequence ID" value="MFC7139170.1"/>
    <property type="molecule type" value="Genomic_DNA"/>
</dbReference>
<name>A0ABD5XVU9_9EURY</name>
<keyword evidence="4" id="KW-1185">Reference proteome</keyword>
<sequence length="276" mass="29078">MTTILVTGATGTLGRPLRSRLAEAGETVRAASRSPPDETDDASERRDAVEWVELDLADGTGLERAVGGVDVVVHAATAPQGDSEAVDVDGTERLLDAAESAGVDHVVYPSIVGIEAVPYSYYRHKLAAERAVEASEVPATILRATQFHQFVDQILGMAARVPVWPLPTTFRVQPVDAGEVADALVDCAIGEPRGRVPPVGGPEVRTLGELAVAYREARGLRRPIVRLPLPGAVASAFRAGEATCPDRAVGTVTWEEWLAAEYGGATESARPDAAPS</sequence>
<organism evidence="3 4">
    <name type="scientific">Halosimplex aquaticum</name>
    <dbReference type="NCBI Taxonomy" id="3026162"/>
    <lineage>
        <taxon>Archaea</taxon>
        <taxon>Methanobacteriati</taxon>
        <taxon>Methanobacteriota</taxon>
        <taxon>Stenosarchaea group</taxon>
        <taxon>Halobacteria</taxon>
        <taxon>Halobacteriales</taxon>
        <taxon>Haloarculaceae</taxon>
        <taxon>Halosimplex</taxon>
    </lineage>
</organism>
<dbReference type="RefSeq" id="WP_274324768.1">
    <property type="nucleotide sequence ID" value="NZ_CP118158.1"/>
</dbReference>
<evidence type="ECO:0000313" key="4">
    <source>
        <dbReference type="Proteomes" id="UP001596432"/>
    </source>
</evidence>
<evidence type="ECO:0000259" key="2">
    <source>
        <dbReference type="Pfam" id="PF13460"/>
    </source>
</evidence>